<name>A0A2A2LC72_9BILA</name>
<dbReference type="OrthoDB" id="285729at2759"/>
<keyword evidence="4" id="KW-0539">Nucleus</keyword>
<gene>
    <name evidence="6" type="ORF">WR25_25119</name>
</gene>
<evidence type="ECO:0000313" key="6">
    <source>
        <dbReference type="EMBL" id="PAV83734.1"/>
    </source>
</evidence>
<comment type="subcellular location">
    <subcellularLocation>
        <location evidence="1">Nucleus</location>
        <location evidence="1">Nucleolus</location>
    </subcellularLocation>
</comment>
<proteinExistence type="inferred from homology"/>
<reference evidence="6 7" key="1">
    <citation type="journal article" date="2017" name="Curr. Biol.">
        <title>Genome architecture and evolution of a unichromosomal asexual nematode.</title>
        <authorList>
            <person name="Fradin H."/>
            <person name="Zegar C."/>
            <person name="Gutwein M."/>
            <person name="Lucas J."/>
            <person name="Kovtun M."/>
            <person name="Corcoran D."/>
            <person name="Baugh L.R."/>
            <person name="Kiontke K."/>
            <person name="Gunsalus K."/>
            <person name="Fitch D.H."/>
            <person name="Piano F."/>
        </authorList>
    </citation>
    <scope>NUCLEOTIDE SEQUENCE [LARGE SCALE GENOMIC DNA]</scope>
    <source>
        <strain evidence="6">PF1309</strain>
    </source>
</reference>
<comment type="caution">
    <text evidence="6">The sequence shown here is derived from an EMBL/GenBank/DDBJ whole genome shotgun (WGS) entry which is preliminary data.</text>
</comment>
<dbReference type="EMBL" id="LIAE01006929">
    <property type="protein sequence ID" value="PAV83734.1"/>
    <property type="molecule type" value="Genomic_DNA"/>
</dbReference>
<keyword evidence="7" id="KW-1185">Reference proteome</keyword>
<evidence type="ECO:0000313" key="7">
    <source>
        <dbReference type="Proteomes" id="UP000218231"/>
    </source>
</evidence>
<keyword evidence="5" id="KW-0175">Coiled coil</keyword>
<dbReference type="Pfam" id="PF09420">
    <property type="entry name" value="Nop16"/>
    <property type="match status" value="2"/>
</dbReference>
<dbReference type="GO" id="GO:0042273">
    <property type="term" value="P:ribosomal large subunit biogenesis"/>
    <property type="evidence" value="ECO:0007669"/>
    <property type="project" value="TreeGrafter"/>
</dbReference>
<dbReference type="PANTHER" id="PTHR13243">
    <property type="entry name" value="HSPC111 PROTEIN-RELATED"/>
    <property type="match status" value="1"/>
</dbReference>
<dbReference type="STRING" id="2018661.A0A2A2LC72"/>
<dbReference type="AlphaFoldDB" id="A0A2A2LC72"/>
<dbReference type="PANTHER" id="PTHR13243:SF1">
    <property type="entry name" value="NUCLEOLAR PROTEIN 16"/>
    <property type="match status" value="1"/>
</dbReference>
<protein>
    <recommendedName>
        <fullName evidence="3">Nucleolar protein 16</fullName>
    </recommendedName>
</protein>
<evidence type="ECO:0000256" key="2">
    <source>
        <dbReference type="ARBA" id="ARBA00008479"/>
    </source>
</evidence>
<evidence type="ECO:0000256" key="5">
    <source>
        <dbReference type="SAM" id="Coils"/>
    </source>
</evidence>
<dbReference type="GO" id="GO:0005730">
    <property type="term" value="C:nucleolus"/>
    <property type="evidence" value="ECO:0007669"/>
    <property type="project" value="UniProtKB-SubCell"/>
</dbReference>
<evidence type="ECO:0000256" key="4">
    <source>
        <dbReference type="ARBA" id="ARBA00023242"/>
    </source>
</evidence>
<accession>A0A2A2LC72</accession>
<comment type="similarity">
    <text evidence="2">Belongs to the NOP16 family.</text>
</comment>
<evidence type="ECO:0000256" key="3">
    <source>
        <dbReference type="ARBA" id="ARBA00015522"/>
    </source>
</evidence>
<sequence length="188" mass="22023">MPKGVKKRGTKKFKNVNRVKALKKKQDKKKLSRSTVKVIKKAWDKTKTVRTNIQEMGLAFDPNETIPIRQPARPYIDPVSYEDDAQMETEIVHVKPPKTRIKPTKTDVVEKMEEEIRSLEEKRAAEDRVQGQSDRDTQLCIYLDERYGDDFKAAARDPRNLFQYTPKQIEKKMKLYKKSAYYKVLTGE</sequence>
<feature type="coiled-coil region" evidence="5">
    <location>
        <begin position="102"/>
        <end position="129"/>
    </location>
</feature>
<evidence type="ECO:0000256" key="1">
    <source>
        <dbReference type="ARBA" id="ARBA00004604"/>
    </source>
</evidence>
<dbReference type="Proteomes" id="UP000218231">
    <property type="component" value="Unassembled WGS sequence"/>
</dbReference>
<dbReference type="InterPro" id="IPR019002">
    <property type="entry name" value="Ribosome_biogenesis_Nop16"/>
</dbReference>
<organism evidence="6 7">
    <name type="scientific">Diploscapter pachys</name>
    <dbReference type="NCBI Taxonomy" id="2018661"/>
    <lineage>
        <taxon>Eukaryota</taxon>
        <taxon>Metazoa</taxon>
        <taxon>Ecdysozoa</taxon>
        <taxon>Nematoda</taxon>
        <taxon>Chromadorea</taxon>
        <taxon>Rhabditida</taxon>
        <taxon>Rhabditina</taxon>
        <taxon>Rhabditomorpha</taxon>
        <taxon>Rhabditoidea</taxon>
        <taxon>Rhabditidae</taxon>
        <taxon>Diploscapter</taxon>
    </lineage>
</organism>